<sequence>MSLREHNFGNGLPVKYAFFELKTVWHKDLHSINWANRFNVFPLSLGKLISKHELQELHFSLTKGVWKHQRWGYAIREAPPNAQLWLWFQHFHKNPQKAWRDITSELSGQFCSSINFIDNSATVQPKYSLRPEGVIDGNSLRNGSIFYGALPHESVCTENLTPWKKLLPCFATKGLATLLNAAHLFNSYYFSLAVDFRPIWLATLLNAAHLFNSYYFSLAVDFRPICRDIHCESTSVELIQSISVVFNPPVMFDGKQSWSLVKLFGTTLTSTCSLAAKTTLYIDLTDTNSKNASKLTPEPTKLVYSVIGAEERSKLNLTPWKKLLPCFATKGLATLLNAAHLFNSYYFSLAVDFRPICRDIHCESTSVELIQSISVVFNPPVMFDGKQSWSLVKLFGTTLTSTCSLAAKTTLYIDLTDTNKFLRRFDCGQYFQDNFVYTNVKPPPLYANRFIKGYGLADGGITCHIFNNLDKPIEIVYLDVIPWYLRMYLHTLKITANSKSIKPHTIYYKPSKDRIQSHHLELLLVLPPNSMTDISYQFDRVFLKWTEYPPDANHGVYVNSAII</sequence>
<proteinExistence type="predicted"/>
<dbReference type="OrthoDB" id="331263at2759"/>
<organism evidence="1">
    <name type="scientific">Oppiella nova</name>
    <dbReference type="NCBI Taxonomy" id="334625"/>
    <lineage>
        <taxon>Eukaryota</taxon>
        <taxon>Metazoa</taxon>
        <taxon>Ecdysozoa</taxon>
        <taxon>Arthropoda</taxon>
        <taxon>Chelicerata</taxon>
        <taxon>Arachnida</taxon>
        <taxon>Acari</taxon>
        <taxon>Acariformes</taxon>
        <taxon>Sarcoptiformes</taxon>
        <taxon>Oribatida</taxon>
        <taxon>Brachypylina</taxon>
        <taxon>Oppioidea</taxon>
        <taxon>Oppiidae</taxon>
        <taxon>Oppiella</taxon>
    </lineage>
</organism>
<name>A0A7R9LHY3_9ACAR</name>
<dbReference type="EMBL" id="OC915778">
    <property type="protein sequence ID" value="CAD7641915.1"/>
    <property type="molecule type" value="Genomic_DNA"/>
</dbReference>
<dbReference type="InterPro" id="IPR007245">
    <property type="entry name" value="PIG-T"/>
</dbReference>
<feature type="non-terminal residue" evidence="1">
    <location>
        <position position="1"/>
    </location>
</feature>
<evidence type="ECO:0000313" key="1">
    <source>
        <dbReference type="EMBL" id="CAD7641915.1"/>
    </source>
</evidence>
<dbReference type="PANTHER" id="PTHR12959">
    <property type="entry name" value="GPI TRANSAMIDASE COMPONENT PIG-T-RELATED"/>
    <property type="match status" value="1"/>
</dbReference>
<accession>A0A7R9LHY3</accession>
<reference evidence="1" key="1">
    <citation type="submission" date="2020-11" db="EMBL/GenBank/DDBJ databases">
        <authorList>
            <person name="Tran Van P."/>
        </authorList>
    </citation>
    <scope>NUCLEOTIDE SEQUENCE</scope>
</reference>
<protein>
    <submittedName>
        <fullName evidence="1">Uncharacterized protein</fullName>
    </submittedName>
</protein>
<dbReference type="GO" id="GO:0042765">
    <property type="term" value="C:GPI-anchor transamidase complex"/>
    <property type="evidence" value="ECO:0007669"/>
    <property type="project" value="InterPro"/>
</dbReference>
<evidence type="ECO:0000313" key="2">
    <source>
        <dbReference type="Proteomes" id="UP000728032"/>
    </source>
</evidence>
<dbReference type="EMBL" id="CAJPVJ010000953">
    <property type="protein sequence ID" value="CAG2163757.1"/>
    <property type="molecule type" value="Genomic_DNA"/>
</dbReference>
<dbReference type="GO" id="GO:0016255">
    <property type="term" value="P:attachment of GPI anchor to protein"/>
    <property type="evidence" value="ECO:0007669"/>
    <property type="project" value="InterPro"/>
</dbReference>
<keyword evidence="2" id="KW-1185">Reference proteome</keyword>
<dbReference type="Pfam" id="PF04113">
    <property type="entry name" value="Gpi16"/>
    <property type="match status" value="3"/>
</dbReference>
<dbReference type="PANTHER" id="PTHR12959:SF11">
    <property type="entry name" value="GPI TRANSAMIDASE COMPONENT PIG-T"/>
    <property type="match status" value="1"/>
</dbReference>
<gene>
    <name evidence="1" type="ORF">ONB1V03_LOCUS3322</name>
</gene>
<dbReference type="Proteomes" id="UP000728032">
    <property type="component" value="Unassembled WGS sequence"/>
</dbReference>
<dbReference type="AlphaFoldDB" id="A0A7R9LHY3"/>